<comment type="similarity">
    <text evidence="7">Belongs to the NFYC/HAP5 subunit family.</text>
</comment>
<evidence type="ECO:0000256" key="5">
    <source>
        <dbReference type="ARBA" id="ARBA00023163"/>
    </source>
</evidence>
<feature type="region of interest" description="Disordered" evidence="8">
    <location>
        <begin position="1"/>
        <end position="23"/>
    </location>
</feature>
<name>A0AAD5SBG6_9FUNG</name>
<dbReference type="Pfam" id="PF00125">
    <property type="entry name" value="Histone"/>
    <property type="match status" value="1"/>
</dbReference>
<protein>
    <recommendedName>
        <fullName evidence="9">Core Histone H2A/H2B/H3 domain-containing protein</fullName>
    </recommendedName>
</protein>
<comment type="subcellular location">
    <subcellularLocation>
        <location evidence="1">Nucleus</location>
    </subcellularLocation>
</comment>
<feature type="domain" description="Core Histone H2A/H2B/H3" evidence="9">
    <location>
        <begin position="68"/>
        <end position="137"/>
    </location>
</feature>
<evidence type="ECO:0000256" key="3">
    <source>
        <dbReference type="ARBA" id="ARBA00023125"/>
    </source>
</evidence>
<evidence type="ECO:0000313" key="10">
    <source>
        <dbReference type="EMBL" id="KAJ3049826.1"/>
    </source>
</evidence>
<dbReference type="GO" id="GO:0000978">
    <property type="term" value="F:RNA polymerase II cis-regulatory region sequence-specific DNA binding"/>
    <property type="evidence" value="ECO:0007669"/>
    <property type="project" value="TreeGrafter"/>
</dbReference>
<dbReference type="InterPro" id="IPR007125">
    <property type="entry name" value="H2A/H2B/H3"/>
</dbReference>
<evidence type="ECO:0000256" key="1">
    <source>
        <dbReference type="ARBA" id="ARBA00004123"/>
    </source>
</evidence>
<keyword evidence="5" id="KW-0804">Transcription</keyword>
<evidence type="ECO:0000313" key="11">
    <source>
        <dbReference type="Proteomes" id="UP001212841"/>
    </source>
</evidence>
<dbReference type="Proteomes" id="UP001212841">
    <property type="component" value="Unassembled WGS sequence"/>
</dbReference>
<reference evidence="10" key="1">
    <citation type="submission" date="2020-05" db="EMBL/GenBank/DDBJ databases">
        <title>Phylogenomic resolution of chytrid fungi.</title>
        <authorList>
            <person name="Stajich J.E."/>
            <person name="Amses K."/>
            <person name="Simmons R."/>
            <person name="Seto K."/>
            <person name="Myers J."/>
            <person name="Bonds A."/>
            <person name="Quandt C.A."/>
            <person name="Barry K."/>
            <person name="Liu P."/>
            <person name="Grigoriev I."/>
            <person name="Longcore J.E."/>
            <person name="James T.Y."/>
        </authorList>
    </citation>
    <scope>NUCLEOTIDE SEQUENCE</scope>
    <source>
        <strain evidence="10">JEL0318</strain>
    </source>
</reference>
<dbReference type="SUPFAM" id="SSF47113">
    <property type="entry name" value="Histone-fold"/>
    <property type="match status" value="1"/>
</dbReference>
<feature type="region of interest" description="Disordered" evidence="8">
    <location>
        <begin position="202"/>
        <end position="226"/>
    </location>
</feature>
<dbReference type="PANTHER" id="PTHR10252">
    <property type="entry name" value="HISTONE-LIKE TRANSCRIPTION FACTOR CCAAT-RELATED"/>
    <property type="match status" value="1"/>
</dbReference>
<keyword evidence="3" id="KW-0238">DNA-binding</keyword>
<feature type="region of interest" description="Disordered" evidence="8">
    <location>
        <begin position="244"/>
        <end position="264"/>
    </location>
</feature>
<dbReference type="PANTHER" id="PTHR10252:SF8">
    <property type="entry name" value="NUCLEAR TRANSCRIPTION FACTOR Y SUBUNIT GAMMA"/>
    <property type="match status" value="1"/>
</dbReference>
<dbReference type="CDD" id="cd22908">
    <property type="entry name" value="HFD_NFYC-like"/>
    <property type="match status" value="1"/>
</dbReference>
<accession>A0AAD5SBG6</accession>
<dbReference type="AlphaFoldDB" id="A0AAD5SBG6"/>
<evidence type="ECO:0000256" key="4">
    <source>
        <dbReference type="ARBA" id="ARBA00023159"/>
    </source>
</evidence>
<organism evidence="10 11">
    <name type="scientific">Rhizophlyctis rosea</name>
    <dbReference type="NCBI Taxonomy" id="64517"/>
    <lineage>
        <taxon>Eukaryota</taxon>
        <taxon>Fungi</taxon>
        <taxon>Fungi incertae sedis</taxon>
        <taxon>Chytridiomycota</taxon>
        <taxon>Chytridiomycota incertae sedis</taxon>
        <taxon>Chytridiomycetes</taxon>
        <taxon>Rhizophlyctidales</taxon>
        <taxon>Rhizophlyctidaceae</taxon>
        <taxon>Rhizophlyctis</taxon>
    </lineage>
</organism>
<comment type="caution">
    <text evidence="10">The sequence shown here is derived from an EMBL/GenBank/DDBJ whole genome shotgun (WGS) entry which is preliminary data.</text>
</comment>
<evidence type="ECO:0000256" key="8">
    <source>
        <dbReference type="SAM" id="MobiDB-lite"/>
    </source>
</evidence>
<keyword evidence="4" id="KW-0010">Activator</keyword>
<dbReference type="GO" id="GO:0046982">
    <property type="term" value="F:protein heterodimerization activity"/>
    <property type="evidence" value="ECO:0007669"/>
    <property type="project" value="InterPro"/>
</dbReference>
<evidence type="ECO:0000256" key="2">
    <source>
        <dbReference type="ARBA" id="ARBA00023015"/>
    </source>
</evidence>
<keyword evidence="2" id="KW-0805">Transcription regulation</keyword>
<evidence type="ECO:0000256" key="6">
    <source>
        <dbReference type="ARBA" id="ARBA00023242"/>
    </source>
</evidence>
<dbReference type="FunFam" id="1.10.20.10:FF:000017">
    <property type="entry name" value="Ccaat-binding factor complex subunit"/>
    <property type="match status" value="1"/>
</dbReference>
<evidence type="ECO:0000256" key="7">
    <source>
        <dbReference type="ARBA" id="ARBA00038129"/>
    </source>
</evidence>
<keyword evidence="6" id="KW-0539">Nucleus</keyword>
<dbReference type="GO" id="GO:0016602">
    <property type="term" value="C:CCAAT-binding factor complex"/>
    <property type="evidence" value="ECO:0007669"/>
    <property type="project" value="TreeGrafter"/>
</dbReference>
<dbReference type="Gene3D" id="1.10.20.10">
    <property type="entry name" value="Histone, subunit A"/>
    <property type="match status" value="1"/>
</dbReference>
<gene>
    <name evidence="10" type="ORF">HK097_009192</name>
</gene>
<dbReference type="GO" id="GO:0001228">
    <property type="term" value="F:DNA-binding transcription activator activity, RNA polymerase II-specific"/>
    <property type="evidence" value="ECO:0007669"/>
    <property type="project" value="TreeGrafter"/>
</dbReference>
<keyword evidence="11" id="KW-1185">Reference proteome</keyword>
<sequence>MTDQHPSGPTASDTAQESASASDTVQALQAAAAAQAAAGNNQQSVVQLQDMMQAFWQQQIADIEHGPLDFKFHQLPLARIKKVMKADEDVKMISAEAPMIFSKACEIFILELTMRAWIHTEENKRRTLQKSDVATAVSKADMYDFLIDIVPREEINKPASLPASLKDIPFAYLQNPQYLAGLSAEQQAQILAYQLANGQACTQQPDETEAPTEPQHETHDATSAANIAEQQQYYQQFLQQQLQHQQQQQLQTHHAAGGEPGSRV</sequence>
<evidence type="ECO:0000259" key="9">
    <source>
        <dbReference type="Pfam" id="PF00125"/>
    </source>
</evidence>
<proteinExistence type="inferred from homology"/>
<dbReference type="EMBL" id="JADGJD010000590">
    <property type="protein sequence ID" value="KAJ3049826.1"/>
    <property type="molecule type" value="Genomic_DNA"/>
</dbReference>
<dbReference type="InterPro" id="IPR009072">
    <property type="entry name" value="Histone-fold"/>
</dbReference>
<dbReference type="InterPro" id="IPR050568">
    <property type="entry name" value="Transcr_DNA_Rep_Reg"/>
</dbReference>